<dbReference type="SUPFAM" id="SSF110087">
    <property type="entry name" value="DR1885-like metal-binding protein"/>
    <property type="match status" value="1"/>
</dbReference>
<dbReference type="EMBL" id="JAINVZ010000004">
    <property type="protein sequence ID" value="MBY8884983.1"/>
    <property type="molecule type" value="Genomic_DNA"/>
</dbReference>
<dbReference type="Proteomes" id="UP001198565">
    <property type="component" value="Unassembled WGS sequence"/>
</dbReference>
<accession>A0ABS7QP71</accession>
<evidence type="ECO:0008006" key="5">
    <source>
        <dbReference type="Google" id="ProtNLM"/>
    </source>
</evidence>
<reference evidence="3 4" key="1">
    <citation type="submission" date="2021-08" db="EMBL/GenBank/DDBJ databases">
        <title>Streptomyces sp. PTM05 isolated from lichen.</title>
        <authorList>
            <person name="Somphong A."/>
            <person name="Phongsopitanun W."/>
            <person name="Tanasupawat S."/>
        </authorList>
    </citation>
    <scope>NUCLEOTIDE SEQUENCE [LARGE SCALE GENOMIC DNA]</scope>
    <source>
        <strain evidence="3 4">Ptm05</strain>
    </source>
</reference>
<dbReference type="InterPro" id="IPR007410">
    <property type="entry name" value="LpqE-like"/>
</dbReference>
<name>A0ABS7QP71_9ACTN</name>
<proteinExistence type="predicted"/>
<gene>
    <name evidence="3" type="ORF">K7472_09010</name>
</gene>
<protein>
    <recommendedName>
        <fullName evidence="5">Lipoprotein</fullName>
    </recommendedName>
</protein>
<sequence>MSLPLPSAGGTRALRRATLAAVLVASVAPFAAACGAGSTAQTQEVKPDSVATTVGDIEIQNAYILTEPQGSGAAAVSARVFNNSTQAQQLTSITVEGAAQPVKLAGPNGSSGPVTVPAGGSITLGGQGNPSAMLASDTGVVDGNFQTTVFSFSRSGQVTVTPGVVPADHYFSGYGPTAPASAPAASGRPSAHPSGSAGAPASGAPHTSTSPSGKPSTSTKP</sequence>
<dbReference type="Pfam" id="PF04314">
    <property type="entry name" value="PCuAC"/>
    <property type="match status" value="1"/>
</dbReference>
<organism evidence="3 4">
    <name type="scientific">Streptantibioticus parmotrematis</name>
    <dbReference type="NCBI Taxonomy" id="2873249"/>
    <lineage>
        <taxon>Bacteria</taxon>
        <taxon>Bacillati</taxon>
        <taxon>Actinomycetota</taxon>
        <taxon>Actinomycetes</taxon>
        <taxon>Kitasatosporales</taxon>
        <taxon>Streptomycetaceae</taxon>
        <taxon>Streptantibioticus</taxon>
    </lineage>
</organism>
<evidence type="ECO:0000256" key="1">
    <source>
        <dbReference type="SAM" id="MobiDB-lite"/>
    </source>
</evidence>
<comment type="caution">
    <text evidence="3">The sequence shown here is derived from an EMBL/GenBank/DDBJ whole genome shotgun (WGS) entry which is preliminary data.</text>
</comment>
<keyword evidence="4" id="KW-1185">Reference proteome</keyword>
<feature type="region of interest" description="Disordered" evidence="1">
    <location>
        <begin position="177"/>
        <end position="221"/>
    </location>
</feature>
<dbReference type="Gene3D" id="2.60.40.1890">
    <property type="entry name" value="PCu(A)C copper chaperone"/>
    <property type="match status" value="1"/>
</dbReference>
<evidence type="ECO:0000313" key="3">
    <source>
        <dbReference type="EMBL" id="MBY8884983.1"/>
    </source>
</evidence>
<dbReference type="RefSeq" id="WP_222975882.1">
    <property type="nucleotide sequence ID" value="NZ_JAINVZ010000004.1"/>
</dbReference>
<feature type="chain" id="PRO_5046701138" description="Lipoprotein" evidence="2">
    <location>
        <begin position="34"/>
        <end position="221"/>
    </location>
</feature>
<evidence type="ECO:0000256" key="2">
    <source>
        <dbReference type="SAM" id="SignalP"/>
    </source>
</evidence>
<keyword evidence="2" id="KW-0732">Signal</keyword>
<dbReference type="InterPro" id="IPR036182">
    <property type="entry name" value="PCuAC_sf"/>
</dbReference>
<feature type="signal peptide" evidence="2">
    <location>
        <begin position="1"/>
        <end position="33"/>
    </location>
</feature>
<evidence type="ECO:0000313" key="4">
    <source>
        <dbReference type="Proteomes" id="UP001198565"/>
    </source>
</evidence>